<dbReference type="AlphaFoldDB" id="A0AAD4W8X1"/>
<protein>
    <submittedName>
        <fullName evidence="2">Uncharacterized protein</fullName>
    </submittedName>
</protein>
<reference evidence="2 3" key="1">
    <citation type="journal article" date="2022" name="G3 (Bethesda)">
        <title>Whole-genome sequence and methylome profiling of the almond [Prunus dulcis (Mill.) D.A. Webb] cultivar 'Nonpareil'.</title>
        <authorList>
            <person name="D'Amico-Willman K.M."/>
            <person name="Ouma W.Z."/>
            <person name="Meulia T."/>
            <person name="Sideli G.M."/>
            <person name="Gradziel T.M."/>
            <person name="Fresnedo-Ramirez J."/>
        </authorList>
    </citation>
    <scope>NUCLEOTIDE SEQUENCE [LARGE SCALE GENOMIC DNA]</scope>
    <source>
        <strain evidence="2">Clone GOH B32 T37-40</strain>
    </source>
</reference>
<accession>A0AAD4W8X1</accession>
<sequence length="92" mass="10267">MPLLLRQVHYATCPPPAIHLPANRHHRRLPPPIAGLPQPTSGNPSSGKPPPLPANLRRLATTTSHYQPARDQLHCPLFTFKKLRRFCVIEGT</sequence>
<keyword evidence="3" id="KW-1185">Reference proteome</keyword>
<organism evidence="2 3">
    <name type="scientific">Prunus dulcis</name>
    <name type="common">Almond</name>
    <name type="synonym">Amygdalus dulcis</name>
    <dbReference type="NCBI Taxonomy" id="3755"/>
    <lineage>
        <taxon>Eukaryota</taxon>
        <taxon>Viridiplantae</taxon>
        <taxon>Streptophyta</taxon>
        <taxon>Embryophyta</taxon>
        <taxon>Tracheophyta</taxon>
        <taxon>Spermatophyta</taxon>
        <taxon>Magnoliopsida</taxon>
        <taxon>eudicotyledons</taxon>
        <taxon>Gunneridae</taxon>
        <taxon>Pentapetalae</taxon>
        <taxon>rosids</taxon>
        <taxon>fabids</taxon>
        <taxon>Rosales</taxon>
        <taxon>Rosaceae</taxon>
        <taxon>Amygdaloideae</taxon>
        <taxon>Amygdaleae</taxon>
        <taxon>Prunus</taxon>
    </lineage>
</organism>
<comment type="caution">
    <text evidence="2">The sequence shown here is derived from an EMBL/GenBank/DDBJ whole genome shotgun (WGS) entry which is preliminary data.</text>
</comment>
<name>A0AAD4W8X1_PRUDU</name>
<feature type="region of interest" description="Disordered" evidence="1">
    <location>
        <begin position="16"/>
        <end position="56"/>
    </location>
</feature>
<evidence type="ECO:0000313" key="2">
    <source>
        <dbReference type="EMBL" id="KAI5339003.1"/>
    </source>
</evidence>
<gene>
    <name evidence="2" type="ORF">L3X38_018275</name>
</gene>
<dbReference type="Proteomes" id="UP001054821">
    <property type="component" value="Chromosome 3"/>
</dbReference>
<dbReference type="EMBL" id="JAJFAZ020000003">
    <property type="protein sequence ID" value="KAI5339003.1"/>
    <property type="molecule type" value="Genomic_DNA"/>
</dbReference>
<evidence type="ECO:0000256" key="1">
    <source>
        <dbReference type="SAM" id="MobiDB-lite"/>
    </source>
</evidence>
<proteinExistence type="predicted"/>
<evidence type="ECO:0000313" key="3">
    <source>
        <dbReference type="Proteomes" id="UP001054821"/>
    </source>
</evidence>